<dbReference type="RefSeq" id="WP_349173926.1">
    <property type="nucleotide sequence ID" value="NZ_JBBMEU010000071.1"/>
</dbReference>
<accession>A0ABV1CY33</accession>
<name>A0ABV1CY33_9FIRM</name>
<dbReference type="InterPro" id="IPR046733">
    <property type="entry name" value="DUF6625"/>
</dbReference>
<comment type="caution">
    <text evidence="1">The sequence shown here is derived from an EMBL/GenBank/DDBJ whole genome shotgun (WGS) entry which is preliminary data.</text>
</comment>
<sequence length="323" mass="38728">MPRYLLICPYFGKLPGNFQLWLDSCAYNTKIDFIVFTNDRTEFKIPQNVKIIYLQFKHIQEIIRKKFSFVKHDIKPYKLCDFKPTYGYLFSKYIFGYDYWGNCDVDLIYGDLAKFLPSDPYDKISNLGHTTFYRNNKLINMAFTKSNKNFLTYQEILASNANFGFDEIGNYGIKQIFIRNKYPIFPLEKNIADISPNNSNLRLSHYDYKKDCFYEDKFDSIISFEKGHVFTWKLSVKGGIEKKEVAYVHFQKRKMIDYRRYKKSQYFLIGAHGFYDYQEITQELLESFHGRNIDKELIYRKFKALKNRIKREVAIRQLMKGRI</sequence>
<keyword evidence="2" id="KW-1185">Reference proteome</keyword>
<dbReference type="EMBL" id="JBBMEU010000071">
    <property type="protein sequence ID" value="MEQ2423022.1"/>
    <property type="molecule type" value="Genomic_DNA"/>
</dbReference>
<dbReference type="Proteomes" id="UP001433088">
    <property type="component" value="Unassembled WGS sequence"/>
</dbReference>
<proteinExistence type="predicted"/>
<evidence type="ECO:0000313" key="1">
    <source>
        <dbReference type="EMBL" id="MEQ2423022.1"/>
    </source>
</evidence>
<reference evidence="1 2" key="1">
    <citation type="submission" date="2024-03" db="EMBL/GenBank/DDBJ databases">
        <title>Human intestinal bacterial collection.</title>
        <authorList>
            <person name="Pauvert C."/>
            <person name="Hitch T.C.A."/>
            <person name="Clavel T."/>
        </authorList>
    </citation>
    <scope>NUCLEOTIDE SEQUENCE [LARGE SCALE GENOMIC DNA]</scope>
    <source>
        <strain evidence="1 2">CLA-AA-H81</strain>
    </source>
</reference>
<gene>
    <name evidence="1" type="ORF">WMO23_09820</name>
</gene>
<protein>
    <submittedName>
        <fullName evidence="1">DUF6625 family protein</fullName>
    </submittedName>
</protein>
<evidence type="ECO:0000313" key="2">
    <source>
        <dbReference type="Proteomes" id="UP001433088"/>
    </source>
</evidence>
<dbReference type="Pfam" id="PF20330">
    <property type="entry name" value="DUF6625"/>
    <property type="match status" value="1"/>
</dbReference>
<organism evidence="1 2">
    <name type="scientific">Megasphaera intestinihominis</name>
    <dbReference type="NCBI Taxonomy" id="3133159"/>
    <lineage>
        <taxon>Bacteria</taxon>
        <taxon>Bacillati</taxon>
        <taxon>Bacillota</taxon>
        <taxon>Negativicutes</taxon>
        <taxon>Veillonellales</taxon>
        <taxon>Veillonellaceae</taxon>
        <taxon>Megasphaera</taxon>
    </lineage>
</organism>